<sequence>MNNSQRVKKFVQAIMSNKMEDIVCFFAEDIRYHNIPMQPRHGKQESWEELSIIHSMATDIDWQLINIAENDQGQVMTERLDRYKVNGQWAEFEVMGIFEFEGELIKHWRDYFDIQKSSATLKLE</sequence>
<dbReference type="Pfam" id="PF07858">
    <property type="entry name" value="LEH"/>
    <property type="match status" value="1"/>
</dbReference>
<comment type="caution">
    <text evidence="2">The sequence shown here is derived from an EMBL/GenBank/DDBJ whole genome shotgun (WGS) entry which is preliminary data.</text>
</comment>
<feature type="domain" description="Limonene-1,2-epoxide hydrolase" evidence="1">
    <location>
        <begin position="2"/>
        <end position="116"/>
    </location>
</feature>
<organism evidence="2 3">
    <name type="scientific">Sinobacterium norvegicum</name>
    <dbReference type="NCBI Taxonomy" id="1641715"/>
    <lineage>
        <taxon>Bacteria</taxon>
        <taxon>Pseudomonadati</taxon>
        <taxon>Pseudomonadota</taxon>
        <taxon>Gammaproteobacteria</taxon>
        <taxon>Cellvibrionales</taxon>
        <taxon>Spongiibacteraceae</taxon>
        <taxon>Sinobacterium</taxon>
    </lineage>
</organism>
<keyword evidence="2" id="KW-0378">Hydrolase</keyword>
<proteinExistence type="predicted"/>
<name>A0ABM9AJI6_9GAMM</name>
<dbReference type="EMBL" id="CAKLPX010000008">
    <property type="protein sequence ID" value="CAH0993398.1"/>
    <property type="molecule type" value="Genomic_DNA"/>
</dbReference>
<dbReference type="EC" id="3.3.2.8" evidence="2"/>
<dbReference type="RefSeq" id="WP_237446078.1">
    <property type="nucleotide sequence ID" value="NZ_CAKLPX010000008.1"/>
</dbReference>
<dbReference type="Gene3D" id="3.10.450.50">
    <property type="match status" value="1"/>
</dbReference>
<dbReference type="SUPFAM" id="SSF54427">
    <property type="entry name" value="NTF2-like"/>
    <property type="match status" value="1"/>
</dbReference>
<dbReference type="Proteomes" id="UP000838100">
    <property type="component" value="Unassembled WGS sequence"/>
</dbReference>
<reference evidence="2" key="1">
    <citation type="submission" date="2021-12" db="EMBL/GenBank/DDBJ databases">
        <authorList>
            <person name="Rodrigo-Torres L."/>
            <person name="Arahal R. D."/>
            <person name="Lucena T."/>
        </authorList>
    </citation>
    <scope>NUCLEOTIDE SEQUENCE</scope>
    <source>
        <strain evidence="2">CECT 8267</strain>
    </source>
</reference>
<protein>
    <submittedName>
        <fullName evidence="2">Limonene-1,2-epoxide hydrolase</fullName>
        <ecNumber evidence="2">3.3.2.8</ecNumber>
    </submittedName>
</protein>
<dbReference type="InterPro" id="IPR013100">
    <property type="entry name" value="LEH"/>
</dbReference>
<accession>A0ABM9AJI6</accession>
<gene>
    <name evidence="2" type="primary">limA</name>
    <name evidence="2" type="ORF">SIN8267_03547</name>
</gene>
<evidence type="ECO:0000259" key="1">
    <source>
        <dbReference type="Pfam" id="PF07858"/>
    </source>
</evidence>
<dbReference type="GO" id="GO:0018744">
    <property type="term" value="F:limonene-1,2-epoxide hydrolase activity"/>
    <property type="evidence" value="ECO:0007669"/>
    <property type="project" value="UniProtKB-EC"/>
</dbReference>
<dbReference type="InterPro" id="IPR032710">
    <property type="entry name" value="NTF2-like_dom_sf"/>
</dbReference>
<evidence type="ECO:0000313" key="2">
    <source>
        <dbReference type="EMBL" id="CAH0993398.1"/>
    </source>
</evidence>
<keyword evidence="3" id="KW-1185">Reference proteome</keyword>
<evidence type="ECO:0000313" key="3">
    <source>
        <dbReference type="Proteomes" id="UP000838100"/>
    </source>
</evidence>